<sequence length="332" mass="38653">MENINNYFDFIYQDIVIPFFKRLTVFFTPSHGLFIGYLFMAFLIAVLFYAYKNKTANPLKASKMVIKAHKFTSKSSKDDFIFYFVDKIVFGFTYALILSSALFFKEGTINILSFLSIPHFHVTPGIAINLVLTLGAIIVFDFAVFFEHFLSHKIRLLWEFHKVHHIAENLTPLTAYRSHPVNQGFFILIASLFTGIYAGGISYFFDAQHTYILFSGQNVFMFLLLMFGLNLQHSMVYLKYPPFIRDIFVSPAYHQLHHSSSVKHYDKNFGFIFSFWDRLFKTQIMPQADEVLTFGAAGERYDNYSGVKNMYVTPFKRVVKRLKKIIEGLRCQ</sequence>
<name>A0A7X5TID8_9GAMM</name>
<proteinExistence type="predicted"/>
<gene>
    <name evidence="7" type="ORF">C5469_15350</name>
</gene>
<dbReference type="Proteomes" id="UP000591844">
    <property type="component" value="Unassembled WGS sequence"/>
</dbReference>
<dbReference type="GO" id="GO:0008610">
    <property type="term" value="P:lipid biosynthetic process"/>
    <property type="evidence" value="ECO:0007669"/>
    <property type="project" value="InterPro"/>
</dbReference>
<dbReference type="InterPro" id="IPR050307">
    <property type="entry name" value="Sterol_Desaturase_Related"/>
</dbReference>
<feature type="transmembrane region" description="Helical" evidence="5">
    <location>
        <begin position="211"/>
        <end position="231"/>
    </location>
</feature>
<feature type="transmembrane region" description="Helical" evidence="5">
    <location>
        <begin position="185"/>
        <end position="205"/>
    </location>
</feature>
<organism evidence="7 8">
    <name type="scientific">Photorhabdus cinerea</name>
    <dbReference type="NCBI Taxonomy" id="471575"/>
    <lineage>
        <taxon>Bacteria</taxon>
        <taxon>Pseudomonadati</taxon>
        <taxon>Pseudomonadota</taxon>
        <taxon>Gammaproteobacteria</taxon>
        <taxon>Enterobacterales</taxon>
        <taxon>Morganellaceae</taxon>
        <taxon>Photorhabdus</taxon>
    </lineage>
</organism>
<dbReference type="PANTHER" id="PTHR11863">
    <property type="entry name" value="STEROL DESATURASE"/>
    <property type="match status" value="1"/>
</dbReference>
<keyword evidence="4 5" id="KW-0472">Membrane</keyword>
<dbReference type="AlphaFoldDB" id="A0A7X5TID8"/>
<feature type="transmembrane region" description="Helical" evidence="5">
    <location>
        <begin position="32"/>
        <end position="51"/>
    </location>
</feature>
<feature type="transmembrane region" description="Helical" evidence="5">
    <location>
        <begin position="80"/>
        <end position="104"/>
    </location>
</feature>
<dbReference type="GO" id="GO:0016491">
    <property type="term" value="F:oxidoreductase activity"/>
    <property type="evidence" value="ECO:0007669"/>
    <property type="project" value="InterPro"/>
</dbReference>
<evidence type="ECO:0000313" key="8">
    <source>
        <dbReference type="Proteomes" id="UP000591844"/>
    </source>
</evidence>
<keyword evidence="2 5" id="KW-0812">Transmembrane</keyword>
<evidence type="ECO:0000256" key="3">
    <source>
        <dbReference type="ARBA" id="ARBA00022989"/>
    </source>
</evidence>
<keyword evidence="8" id="KW-1185">Reference proteome</keyword>
<dbReference type="RefSeq" id="WP_166308340.1">
    <property type="nucleotide sequence ID" value="NZ_CAWPIB010000015.1"/>
</dbReference>
<reference evidence="7 8" key="1">
    <citation type="submission" date="2018-02" db="EMBL/GenBank/DDBJ databases">
        <authorList>
            <person name="Machado R.A."/>
        </authorList>
    </citation>
    <scope>NUCLEOTIDE SEQUENCE [LARGE SCALE GENOMIC DNA]</scope>
    <source>
        <strain evidence="7 8">DSM 19724</strain>
    </source>
</reference>
<evidence type="ECO:0000313" key="7">
    <source>
        <dbReference type="EMBL" id="NHB93438.1"/>
    </source>
</evidence>
<comment type="caution">
    <text evidence="7">The sequence shown here is derived from an EMBL/GenBank/DDBJ whole genome shotgun (WGS) entry which is preliminary data.</text>
</comment>
<dbReference type="GO" id="GO:0016020">
    <property type="term" value="C:membrane"/>
    <property type="evidence" value="ECO:0007669"/>
    <property type="project" value="UniProtKB-SubCell"/>
</dbReference>
<accession>A0A7X5TID8</accession>
<evidence type="ECO:0000256" key="5">
    <source>
        <dbReference type="SAM" id="Phobius"/>
    </source>
</evidence>
<evidence type="ECO:0000259" key="6">
    <source>
        <dbReference type="Pfam" id="PF04116"/>
    </source>
</evidence>
<dbReference type="GO" id="GO:0005506">
    <property type="term" value="F:iron ion binding"/>
    <property type="evidence" value="ECO:0007669"/>
    <property type="project" value="InterPro"/>
</dbReference>
<dbReference type="EMBL" id="PUJW01000015">
    <property type="protein sequence ID" value="NHB93438.1"/>
    <property type="molecule type" value="Genomic_DNA"/>
</dbReference>
<dbReference type="Pfam" id="PF04116">
    <property type="entry name" value="FA_hydroxylase"/>
    <property type="match status" value="1"/>
</dbReference>
<evidence type="ECO:0000256" key="2">
    <source>
        <dbReference type="ARBA" id="ARBA00022692"/>
    </source>
</evidence>
<protein>
    <recommendedName>
        <fullName evidence="6">Fatty acid hydroxylase domain-containing protein</fullName>
    </recommendedName>
</protein>
<dbReference type="InterPro" id="IPR006694">
    <property type="entry name" value="Fatty_acid_hydroxylase"/>
</dbReference>
<evidence type="ECO:0000256" key="1">
    <source>
        <dbReference type="ARBA" id="ARBA00004370"/>
    </source>
</evidence>
<keyword evidence="3 5" id="KW-1133">Transmembrane helix</keyword>
<comment type="subcellular location">
    <subcellularLocation>
        <location evidence="1">Membrane</location>
    </subcellularLocation>
</comment>
<feature type="transmembrane region" description="Helical" evidence="5">
    <location>
        <begin position="124"/>
        <end position="146"/>
    </location>
</feature>
<feature type="domain" description="Fatty acid hydroxylase" evidence="6">
    <location>
        <begin position="134"/>
        <end position="282"/>
    </location>
</feature>
<evidence type="ECO:0000256" key="4">
    <source>
        <dbReference type="ARBA" id="ARBA00023136"/>
    </source>
</evidence>